<dbReference type="InterPro" id="IPR030182">
    <property type="entry name" value="PUP_plant"/>
</dbReference>
<dbReference type="EMBL" id="JBBWWR010000004">
    <property type="protein sequence ID" value="KAK8967617.1"/>
    <property type="molecule type" value="Genomic_DNA"/>
</dbReference>
<evidence type="ECO:0000256" key="5">
    <source>
        <dbReference type="ARBA" id="ARBA00022989"/>
    </source>
</evidence>
<evidence type="ECO:0000256" key="4">
    <source>
        <dbReference type="ARBA" id="ARBA00022692"/>
    </source>
</evidence>
<evidence type="ECO:0000256" key="3">
    <source>
        <dbReference type="ARBA" id="ARBA00022448"/>
    </source>
</evidence>
<dbReference type="PANTHER" id="PTHR31376">
    <property type="entry name" value="OS09G0467300 PROTEIN-RELATED"/>
    <property type="match status" value="1"/>
</dbReference>
<name>A0ABR2MTU9_9ASPA</name>
<comment type="similarity">
    <text evidence="2">Belongs to the purine permeases (TC 2.A.7.14) family.</text>
</comment>
<keyword evidence="4 7" id="KW-0812">Transmembrane</keyword>
<evidence type="ECO:0000256" key="6">
    <source>
        <dbReference type="ARBA" id="ARBA00023136"/>
    </source>
</evidence>
<keyword evidence="9" id="KW-1185">Reference proteome</keyword>
<keyword evidence="6 7" id="KW-0472">Membrane</keyword>
<evidence type="ECO:0000313" key="9">
    <source>
        <dbReference type="Proteomes" id="UP001412067"/>
    </source>
</evidence>
<proteinExistence type="inferred from homology"/>
<dbReference type="Pfam" id="PF16913">
    <property type="entry name" value="PUNUT"/>
    <property type="match status" value="1"/>
</dbReference>
<organism evidence="8 9">
    <name type="scientific">Platanthera guangdongensis</name>
    <dbReference type="NCBI Taxonomy" id="2320717"/>
    <lineage>
        <taxon>Eukaryota</taxon>
        <taxon>Viridiplantae</taxon>
        <taxon>Streptophyta</taxon>
        <taxon>Embryophyta</taxon>
        <taxon>Tracheophyta</taxon>
        <taxon>Spermatophyta</taxon>
        <taxon>Magnoliopsida</taxon>
        <taxon>Liliopsida</taxon>
        <taxon>Asparagales</taxon>
        <taxon>Orchidaceae</taxon>
        <taxon>Orchidoideae</taxon>
        <taxon>Orchideae</taxon>
        <taxon>Orchidinae</taxon>
        <taxon>Platanthera</taxon>
    </lineage>
</organism>
<dbReference type="PANTHER" id="PTHR31376:SF105">
    <property type="entry name" value="PURINE PERMEASE-RELATED"/>
    <property type="match status" value="1"/>
</dbReference>
<comment type="subcellular location">
    <subcellularLocation>
        <location evidence="1">Membrane</location>
    </subcellularLocation>
</comment>
<accession>A0ABR2MTU9</accession>
<feature type="transmembrane region" description="Helical" evidence="7">
    <location>
        <begin position="21"/>
        <end position="43"/>
    </location>
</feature>
<reference evidence="8 9" key="1">
    <citation type="journal article" date="2022" name="Nat. Plants">
        <title>Genomes of leafy and leafless Platanthera orchids illuminate the evolution of mycoheterotrophy.</title>
        <authorList>
            <person name="Li M.H."/>
            <person name="Liu K.W."/>
            <person name="Li Z."/>
            <person name="Lu H.C."/>
            <person name="Ye Q.L."/>
            <person name="Zhang D."/>
            <person name="Wang J.Y."/>
            <person name="Li Y.F."/>
            <person name="Zhong Z.M."/>
            <person name="Liu X."/>
            <person name="Yu X."/>
            <person name="Liu D.K."/>
            <person name="Tu X.D."/>
            <person name="Liu B."/>
            <person name="Hao Y."/>
            <person name="Liao X.Y."/>
            <person name="Jiang Y.T."/>
            <person name="Sun W.H."/>
            <person name="Chen J."/>
            <person name="Chen Y.Q."/>
            <person name="Ai Y."/>
            <person name="Zhai J.W."/>
            <person name="Wu S.S."/>
            <person name="Zhou Z."/>
            <person name="Hsiao Y.Y."/>
            <person name="Wu W.L."/>
            <person name="Chen Y.Y."/>
            <person name="Lin Y.F."/>
            <person name="Hsu J.L."/>
            <person name="Li C.Y."/>
            <person name="Wang Z.W."/>
            <person name="Zhao X."/>
            <person name="Zhong W.Y."/>
            <person name="Ma X.K."/>
            <person name="Ma L."/>
            <person name="Huang J."/>
            <person name="Chen G.Z."/>
            <person name="Huang M.Z."/>
            <person name="Huang L."/>
            <person name="Peng D.H."/>
            <person name="Luo Y.B."/>
            <person name="Zou S.Q."/>
            <person name="Chen S.P."/>
            <person name="Lan S."/>
            <person name="Tsai W.C."/>
            <person name="Van de Peer Y."/>
            <person name="Liu Z.J."/>
        </authorList>
    </citation>
    <scope>NUCLEOTIDE SEQUENCE [LARGE SCALE GENOMIC DNA]</scope>
    <source>
        <strain evidence="8">Lor288</strain>
    </source>
</reference>
<evidence type="ECO:0000256" key="7">
    <source>
        <dbReference type="SAM" id="Phobius"/>
    </source>
</evidence>
<gene>
    <name evidence="8" type="primary">PUP3</name>
    <name evidence="8" type="ORF">KSP40_PGU003057</name>
</gene>
<feature type="transmembrane region" description="Helical" evidence="7">
    <location>
        <begin position="89"/>
        <end position="108"/>
    </location>
</feature>
<evidence type="ECO:0000313" key="8">
    <source>
        <dbReference type="EMBL" id="KAK8967617.1"/>
    </source>
</evidence>
<protein>
    <submittedName>
        <fullName evidence="8">Purine permease 3</fullName>
    </submittedName>
</protein>
<dbReference type="Proteomes" id="UP001412067">
    <property type="component" value="Unassembled WGS sequence"/>
</dbReference>
<sequence length="151" mass="16530">MAQPKNQVALQPRKSGKSKKNLNLLLLNILLLLVGGIGSPLILRTYFIHGGNRKWFSAFLQTAGFPFLLISLLFSFLRRRSDNHPSLTSLTPPLLVYCTILGFITGVSDYLYSYGMSFLPVSTSALLISTLLASLPSSPSSSLSRSSLLRP</sequence>
<keyword evidence="3" id="KW-0813">Transport</keyword>
<feature type="transmembrane region" description="Helical" evidence="7">
    <location>
        <begin position="55"/>
        <end position="77"/>
    </location>
</feature>
<keyword evidence="5 7" id="KW-1133">Transmembrane helix</keyword>
<comment type="caution">
    <text evidence="8">The sequence shown here is derived from an EMBL/GenBank/DDBJ whole genome shotgun (WGS) entry which is preliminary data.</text>
</comment>
<evidence type="ECO:0000256" key="2">
    <source>
        <dbReference type="ARBA" id="ARBA00006213"/>
    </source>
</evidence>
<evidence type="ECO:0000256" key="1">
    <source>
        <dbReference type="ARBA" id="ARBA00004370"/>
    </source>
</evidence>